<proteinExistence type="inferred from homology"/>
<dbReference type="Pfam" id="PF00266">
    <property type="entry name" value="Aminotran_5"/>
    <property type="match status" value="1"/>
</dbReference>
<evidence type="ECO:0000313" key="10">
    <source>
        <dbReference type="EMBL" id="SJM57105.1"/>
    </source>
</evidence>
<evidence type="ECO:0000256" key="6">
    <source>
        <dbReference type="ARBA" id="ARBA00023004"/>
    </source>
</evidence>
<organism evidence="10 11">
    <name type="scientific">Agrococcus casei LMG 22410</name>
    <dbReference type="NCBI Taxonomy" id="1255656"/>
    <lineage>
        <taxon>Bacteria</taxon>
        <taxon>Bacillati</taxon>
        <taxon>Actinomycetota</taxon>
        <taxon>Actinomycetes</taxon>
        <taxon>Micrococcales</taxon>
        <taxon>Microbacteriaceae</taxon>
        <taxon>Agrococcus</taxon>
    </lineage>
</organism>
<keyword evidence="6" id="KW-0408">Iron</keyword>
<evidence type="ECO:0000256" key="7">
    <source>
        <dbReference type="ARBA" id="ARBA00023014"/>
    </source>
</evidence>
<dbReference type="PANTHER" id="PTHR11601">
    <property type="entry name" value="CYSTEINE DESULFURYLASE FAMILY MEMBER"/>
    <property type="match status" value="1"/>
</dbReference>
<feature type="domain" description="Aminotransferase class V" evidence="9">
    <location>
        <begin position="19"/>
        <end position="372"/>
    </location>
</feature>
<reference evidence="10 11" key="1">
    <citation type="submission" date="2017-02" db="EMBL/GenBank/DDBJ databases">
        <authorList>
            <person name="Peterson S.W."/>
        </authorList>
    </citation>
    <scope>NUCLEOTIDE SEQUENCE [LARGE SCALE GENOMIC DNA]</scope>
    <source>
        <strain evidence="10 11">LMG 22410</strain>
    </source>
</reference>
<keyword evidence="11" id="KW-1185">Reference proteome</keyword>
<comment type="catalytic activity">
    <reaction evidence="8">
        <text>(sulfur carrier)-H + L-cysteine = (sulfur carrier)-SH + L-alanine</text>
        <dbReference type="Rhea" id="RHEA:43892"/>
        <dbReference type="Rhea" id="RHEA-COMP:14737"/>
        <dbReference type="Rhea" id="RHEA-COMP:14739"/>
        <dbReference type="ChEBI" id="CHEBI:29917"/>
        <dbReference type="ChEBI" id="CHEBI:35235"/>
        <dbReference type="ChEBI" id="CHEBI:57972"/>
        <dbReference type="ChEBI" id="CHEBI:64428"/>
        <dbReference type="EC" id="2.8.1.7"/>
    </reaction>
</comment>
<dbReference type="GO" id="GO:0051536">
    <property type="term" value="F:iron-sulfur cluster binding"/>
    <property type="evidence" value="ECO:0007669"/>
    <property type="project" value="UniProtKB-KW"/>
</dbReference>
<evidence type="ECO:0000256" key="3">
    <source>
        <dbReference type="ARBA" id="ARBA00022679"/>
    </source>
</evidence>
<keyword evidence="3 10" id="KW-0808">Transferase</keyword>
<accession>A0A1R4FME5</accession>
<name>A0A1R4FME5_9MICO</name>
<keyword evidence="5" id="KW-0663">Pyridoxal phosphate</keyword>
<dbReference type="Gene3D" id="3.40.640.10">
    <property type="entry name" value="Type I PLP-dependent aspartate aminotransferase-like (Major domain)"/>
    <property type="match status" value="1"/>
</dbReference>
<dbReference type="PANTHER" id="PTHR11601:SF34">
    <property type="entry name" value="CYSTEINE DESULFURASE"/>
    <property type="match status" value="1"/>
</dbReference>
<dbReference type="GO" id="GO:0046872">
    <property type="term" value="F:metal ion binding"/>
    <property type="evidence" value="ECO:0007669"/>
    <property type="project" value="UniProtKB-KW"/>
</dbReference>
<dbReference type="Proteomes" id="UP000195787">
    <property type="component" value="Unassembled WGS sequence"/>
</dbReference>
<dbReference type="EC" id="2.8.1.7" evidence="10"/>
<evidence type="ECO:0000256" key="1">
    <source>
        <dbReference type="ARBA" id="ARBA00001933"/>
    </source>
</evidence>
<evidence type="ECO:0000313" key="11">
    <source>
        <dbReference type="Proteomes" id="UP000195787"/>
    </source>
</evidence>
<comment type="similarity">
    <text evidence="2">Belongs to the class-V pyridoxal-phosphate-dependent aminotransferase family. NifS/IscS subfamily.</text>
</comment>
<protein>
    <submittedName>
        <fullName evidence="10">Cysteine desulfurase</fullName>
        <ecNumber evidence="10">2.8.1.7</ecNumber>
    </submittedName>
</protein>
<dbReference type="AlphaFoldDB" id="A0A1R4FME5"/>
<dbReference type="InterPro" id="IPR015421">
    <property type="entry name" value="PyrdxlP-dep_Trfase_major"/>
</dbReference>
<evidence type="ECO:0000256" key="5">
    <source>
        <dbReference type="ARBA" id="ARBA00022898"/>
    </source>
</evidence>
<dbReference type="Gene3D" id="3.90.1150.10">
    <property type="entry name" value="Aspartate Aminotransferase, domain 1"/>
    <property type="match status" value="1"/>
</dbReference>
<evidence type="ECO:0000256" key="8">
    <source>
        <dbReference type="ARBA" id="ARBA00050776"/>
    </source>
</evidence>
<dbReference type="EMBL" id="FUHU01000026">
    <property type="protein sequence ID" value="SJM57105.1"/>
    <property type="molecule type" value="Genomic_DNA"/>
</dbReference>
<comment type="cofactor">
    <cofactor evidence="1">
        <name>pyridoxal 5'-phosphate</name>
        <dbReference type="ChEBI" id="CHEBI:597326"/>
    </cofactor>
</comment>
<sequence>MPSSLTATIVDAMQSFAGYFDHAATSPLRASAREAMLSLGPLANPASTHRAGQRASALLEDARERIAHCTGAHPTEVVFTSGGTESINLALKGQWMQTPATRFVAAAIEHHATLDALEWLEKRGAAVGFVPCDASSVTDADAFRAAISAGDNTAATVSLANNETGVLQPIEAISNAAREAGATLHVDAVAALGHVPVDFAAIGASFLSIAAHKVGGPVGVGALLVARSASVTPLAHGGGQQRGLRSGTGDVAAAVGFAAALEEAVAELDAASSQLRGWSDRLRGTLAGLDGVRVTGSAEISMPNVVHFTVEGASAEALTFLLDERDLATSNGSACTAGVVQESHVVTAMGANGAPLRLSMGWTTTDDDVERLIAVLPETIARARRSR</sequence>
<dbReference type="InterPro" id="IPR015422">
    <property type="entry name" value="PyrdxlP-dep_Trfase_small"/>
</dbReference>
<keyword evidence="4" id="KW-0479">Metal-binding</keyword>
<dbReference type="GO" id="GO:0031071">
    <property type="term" value="F:cysteine desulfurase activity"/>
    <property type="evidence" value="ECO:0007669"/>
    <property type="project" value="UniProtKB-EC"/>
</dbReference>
<evidence type="ECO:0000259" key="9">
    <source>
        <dbReference type="Pfam" id="PF00266"/>
    </source>
</evidence>
<evidence type="ECO:0000256" key="2">
    <source>
        <dbReference type="ARBA" id="ARBA00006490"/>
    </source>
</evidence>
<dbReference type="SUPFAM" id="SSF53383">
    <property type="entry name" value="PLP-dependent transferases"/>
    <property type="match status" value="1"/>
</dbReference>
<gene>
    <name evidence="10" type="ORF">CZ674_05320</name>
</gene>
<evidence type="ECO:0000256" key="4">
    <source>
        <dbReference type="ARBA" id="ARBA00022723"/>
    </source>
</evidence>
<dbReference type="PIRSF" id="PIRSF005572">
    <property type="entry name" value="NifS"/>
    <property type="match status" value="1"/>
</dbReference>
<dbReference type="InterPro" id="IPR000192">
    <property type="entry name" value="Aminotrans_V_dom"/>
</dbReference>
<dbReference type="InterPro" id="IPR016454">
    <property type="entry name" value="Cysteine_dSase"/>
</dbReference>
<keyword evidence="7" id="KW-0411">Iron-sulfur</keyword>
<dbReference type="InterPro" id="IPR015424">
    <property type="entry name" value="PyrdxlP-dep_Trfase"/>
</dbReference>